<dbReference type="OrthoDB" id="9806254at2"/>
<gene>
    <name evidence="8" type="ordered locus">Desdi_0503</name>
</gene>
<evidence type="ECO:0000256" key="1">
    <source>
        <dbReference type="ARBA" id="ARBA00001936"/>
    </source>
</evidence>
<evidence type="ECO:0000313" key="8">
    <source>
        <dbReference type="EMBL" id="AGA68043.1"/>
    </source>
</evidence>
<dbReference type="GO" id="GO:0046872">
    <property type="term" value="F:metal ion binding"/>
    <property type="evidence" value="ECO:0007669"/>
    <property type="project" value="UniProtKB-KW"/>
</dbReference>
<name>L0F551_DESDL</name>
<evidence type="ECO:0000256" key="3">
    <source>
        <dbReference type="ARBA" id="ARBA00022723"/>
    </source>
</evidence>
<evidence type="ECO:0000256" key="4">
    <source>
        <dbReference type="ARBA" id="ARBA00023002"/>
    </source>
</evidence>
<dbReference type="AlphaFoldDB" id="L0F551"/>
<dbReference type="SUPFAM" id="SSF53659">
    <property type="entry name" value="Isocitrate/Isopropylmalate dehydrogenase-like"/>
    <property type="match status" value="1"/>
</dbReference>
<keyword evidence="6" id="KW-0464">Manganese</keyword>
<keyword evidence="3" id="KW-0479">Metal-binding</keyword>
<keyword evidence="5" id="KW-0520">NAD</keyword>
<comment type="cofactor">
    <cofactor evidence="1">
        <name>Mn(2+)</name>
        <dbReference type="ChEBI" id="CHEBI:29035"/>
    </cofactor>
</comment>
<evidence type="ECO:0000256" key="6">
    <source>
        <dbReference type="ARBA" id="ARBA00023211"/>
    </source>
</evidence>
<dbReference type="Gene3D" id="3.40.718.10">
    <property type="entry name" value="Isopropylmalate Dehydrogenase"/>
    <property type="match status" value="1"/>
</dbReference>
<dbReference type="PANTHER" id="PTHR43275:SF1">
    <property type="entry name" value="D-MALATE DEHYDROGENASE [DECARBOXYLATING]"/>
    <property type="match status" value="1"/>
</dbReference>
<organism evidence="8 9">
    <name type="scientific">Desulfitobacterium dichloroeliminans (strain LMG P-21439 / DCA1)</name>
    <dbReference type="NCBI Taxonomy" id="871963"/>
    <lineage>
        <taxon>Bacteria</taxon>
        <taxon>Bacillati</taxon>
        <taxon>Bacillota</taxon>
        <taxon>Clostridia</taxon>
        <taxon>Eubacteriales</taxon>
        <taxon>Desulfitobacteriaceae</taxon>
        <taxon>Desulfitobacterium</taxon>
    </lineage>
</organism>
<keyword evidence="9" id="KW-1185">Reference proteome</keyword>
<evidence type="ECO:0000256" key="2">
    <source>
        <dbReference type="ARBA" id="ARBA00001946"/>
    </source>
</evidence>
<dbReference type="Proteomes" id="UP000010797">
    <property type="component" value="Chromosome"/>
</dbReference>
<dbReference type="InterPro" id="IPR024084">
    <property type="entry name" value="IsoPropMal-DH-like_dom"/>
</dbReference>
<protein>
    <submittedName>
        <fullName evidence="8">Isocitrate/isopropylmalate dehydrogenase</fullName>
    </submittedName>
</protein>
<dbReference type="GO" id="GO:0016491">
    <property type="term" value="F:oxidoreductase activity"/>
    <property type="evidence" value="ECO:0007669"/>
    <property type="project" value="UniProtKB-KW"/>
</dbReference>
<reference evidence="9" key="1">
    <citation type="submission" date="2012-02" db="EMBL/GenBank/DDBJ databases">
        <title>Complete sequence of Desulfitobacterium dichloroeliminans LMG P-21439.</title>
        <authorList>
            <person name="Lucas S."/>
            <person name="Han J."/>
            <person name="Lapidus A."/>
            <person name="Cheng J.-F."/>
            <person name="Goodwin L."/>
            <person name="Pitluck S."/>
            <person name="Peters L."/>
            <person name="Ovchinnikova G."/>
            <person name="Teshima H."/>
            <person name="Detter J.C."/>
            <person name="Han C."/>
            <person name="Tapia R."/>
            <person name="Land M."/>
            <person name="Hauser L."/>
            <person name="Kyrpides N."/>
            <person name="Ivanova N."/>
            <person name="Pagani I."/>
            <person name="Kruse T."/>
            <person name="de Vos W.M."/>
            <person name="Boon N."/>
            <person name="Smidt H."/>
            <person name="Woyke T."/>
        </authorList>
    </citation>
    <scope>NUCLEOTIDE SEQUENCE [LARGE SCALE GENOMIC DNA]</scope>
    <source>
        <strain evidence="9">LMG P-21439 / DCA1</strain>
    </source>
</reference>
<dbReference type="PANTHER" id="PTHR43275">
    <property type="entry name" value="D-MALATE DEHYDROGENASE [DECARBOXYLATING]"/>
    <property type="match status" value="1"/>
</dbReference>
<dbReference type="EMBL" id="CP003344">
    <property type="protein sequence ID" value="AGA68043.1"/>
    <property type="molecule type" value="Genomic_DNA"/>
</dbReference>
<evidence type="ECO:0000256" key="5">
    <source>
        <dbReference type="ARBA" id="ARBA00023027"/>
    </source>
</evidence>
<dbReference type="RefSeq" id="WP_015261048.1">
    <property type="nucleotide sequence ID" value="NC_019903.1"/>
</dbReference>
<dbReference type="STRING" id="871963.Desdi_0503"/>
<dbReference type="SMART" id="SM01329">
    <property type="entry name" value="Iso_dh"/>
    <property type="match status" value="1"/>
</dbReference>
<dbReference type="eggNOG" id="COG0473">
    <property type="taxonomic scope" value="Bacteria"/>
</dbReference>
<accession>L0F551</accession>
<feature type="domain" description="Isopropylmalate dehydrogenase-like" evidence="7">
    <location>
        <begin position="5"/>
        <end position="359"/>
    </location>
</feature>
<proteinExistence type="predicted"/>
<dbReference type="HOGENOM" id="CLU_031953_0_1_9"/>
<dbReference type="Pfam" id="PF00180">
    <property type="entry name" value="Iso_dh"/>
    <property type="match status" value="1"/>
</dbReference>
<sequence>MKKYNIAVIPLDGVGKDVIPLGAKAMQLAQQILSGFELDFQYYDAGVEYAVKTGKMCEENLGEEVAKAHAMLCGSSGHYDVEMSKSEYPGYKTGMQVLQFLRSGMGNSIGLRPLKLLKGIDCPLKNKEEIDVLLVRQLAEGFYIRPGHMIGEDAAYDTIVVTRSTTEKFADACFKYARGRNGRRSDGKRMVTLGNKHGNVTCFDFYRKIFTEISANYPDIELHFTQVDALAEHLIKDPDRFDVIACENMIGDIIGDIGAYITGGMGITPTADVGGVTPQFRPNHGTFPRAVGKGFANPFASILTGSLLLDTIGNDCGDDNLRMGAKLIQKAVEYNLTTGSPKTKDFGGSANTFEVAEAVFKAMQVVKF</sequence>
<dbReference type="InterPro" id="IPR050501">
    <property type="entry name" value="ICDH/IPMDH"/>
</dbReference>
<dbReference type="KEGG" id="ddl:Desdi_0503"/>
<evidence type="ECO:0000313" key="9">
    <source>
        <dbReference type="Proteomes" id="UP000010797"/>
    </source>
</evidence>
<comment type="cofactor">
    <cofactor evidence="2">
        <name>Mg(2+)</name>
        <dbReference type="ChEBI" id="CHEBI:18420"/>
    </cofactor>
</comment>
<keyword evidence="4" id="KW-0560">Oxidoreductase</keyword>
<evidence type="ECO:0000259" key="7">
    <source>
        <dbReference type="SMART" id="SM01329"/>
    </source>
</evidence>